<reference evidence="2 3" key="1">
    <citation type="journal article" date="2016" name="Nat. Commun.">
        <title>Thousands of microbial genomes shed light on interconnected biogeochemical processes in an aquifer system.</title>
        <authorList>
            <person name="Anantharaman K."/>
            <person name="Brown C.T."/>
            <person name="Hug L.A."/>
            <person name="Sharon I."/>
            <person name="Castelle C.J."/>
            <person name="Probst A.J."/>
            <person name="Thomas B.C."/>
            <person name="Singh A."/>
            <person name="Wilkins M.J."/>
            <person name="Karaoz U."/>
            <person name="Brodie E.L."/>
            <person name="Williams K.H."/>
            <person name="Hubbard S.S."/>
            <person name="Banfield J.F."/>
        </authorList>
    </citation>
    <scope>NUCLEOTIDE SEQUENCE [LARGE SCALE GENOMIC DNA]</scope>
</reference>
<sequence>MGRATGLGGKKMAGYIILAIFAALVIGVLFFLNRIFGPRVDKFVNSLPLRKQFALGLTVLGVLVILWLVVGR</sequence>
<proteinExistence type="predicted"/>
<evidence type="ECO:0000256" key="1">
    <source>
        <dbReference type="SAM" id="Phobius"/>
    </source>
</evidence>
<dbReference type="AlphaFoldDB" id="A0A1F4VVK8"/>
<gene>
    <name evidence="2" type="ORF">A2890_03070</name>
</gene>
<dbReference type="Proteomes" id="UP000176967">
    <property type="component" value="Unassembled WGS sequence"/>
</dbReference>
<name>A0A1F4VVK8_UNCKA</name>
<protein>
    <submittedName>
        <fullName evidence="2">Uncharacterized protein</fullName>
    </submittedName>
</protein>
<keyword evidence="1" id="KW-0812">Transmembrane</keyword>
<comment type="caution">
    <text evidence="2">The sequence shown here is derived from an EMBL/GenBank/DDBJ whole genome shotgun (WGS) entry which is preliminary data.</text>
</comment>
<organism evidence="2 3">
    <name type="scientific">candidate division WWE3 bacterium RIFCSPLOWO2_01_FULL_53_14</name>
    <dbReference type="NCBI Taxonomy" id="1802628"/>
    <lineage>
        <taxon>Bacteria</taxon>
        <taxon>Katanobacteria</taxon>
    </lineage>
</organism>
<keyword evidence="1" id="KW-1133">Transmembrane helix</keyword>
<evidence type="ECO:0000313" key="3">
    <source>
        <dbReference type="Proteomes" id="UP000176967"/>
    </source>
</evidence>
<keyword evidence="1" id="KW-0472">Membrane</keyword>
<feature type="transmembrane region" description="Helical" evidence="1">
    <location>
        <begin position="12"/>
        <end position="32"/>
    </location>
</feature>
<feature type="transmembrane region" description="Helical" evidence="1">
    <location>
        <begin position="52"/>
        <end position="70"/>
    </location>
</feature>
<evidence type="ECO:0000313" key="2">
    <source>
        <dbReference type="EMBL" id="OGC61221.1"/>
    </source>
</evidence>
<dbReference type="EMBL" id="MEVL01000018">
    <property type="protein sequence ID" value="OGC61221.1"/>
    <property type="molecule type" value="Genomic_DNA"/>
</dbReference>
<dbReference type="STRING" id="1802628.A2890_03070"/>
<accession>A0A1F4VVK8</accession>